<feature type="transmembrane region" description="Helical" evidence="6">
    <location>
        <begin position="272"/>
        <end position="303"/>
    </location>
</feature>
<feature type="domain" description="ABC-2 type transporter transmembrane" evidence="7">
    <location>
        <begin position="20"/>
        <end position="387"/>
    </location>
</feature>
<keyword evidence="2" id="KW-1003">Cell membrane</keyword>
<protein>
    <submittedName>
        <fullName evidence="8">ABC transporter permease</fullName>
    </submittedName>
</protein>
<reference evidence="8 9" key="1">
    <citation type="submission" date="2020-12" db="EMBL/GenBank/DDBJ databases">
        <title>Vagococcus allomyrinae sp. nov. and Enterococcus lavae sp. nov., isolated from the larvae of Allomyrina dichotoma.</title>
        <authorList>
            <person name="Lee S.D."/>
        </authorList>
    </citation>
    <scope>NUCLEOTIDE SEQUENCE [LARGE SCALE GENOMIC DNA]</scope>
    <source>
        <strain evidence="8 9">BWM-S5</strain>
    </source>
</reference>
<name>A0ABS4CG12_9ENTE</name>
<dbReference type="RefSeq" id="WP_209556353.1">
    <property type="nucleotide sequence ID" value="NZ_JAEDXU010000002.1"/>
</dbReference>
<comment type="caution">
    <text evidence="8">The sequence shown here is derived from an EMBL/GenBank/DDBJ whole genome shotgun (WGS) entry which is preliminary data.</text>
</comment>
<evidence type="ECO:0000256" key="4">
    <source>
        <dbReference type="ARBA" id="ARBA00022989"/>
    </source>
</evidence>
<accession>A0ABS4CG12</accession>
<gene>
    <name evidence="8" type="ORF">I6N96_04660</name>
</gene>
<keyword evidence="5 6" id="KW-0472">Membrane</keyword>
<keyword evidence="9" id="KW-1185">Reference proteome</keyword>
<feature type="transmembrane region" description="Helical" evidence="6">
    <location>
        <begin position="315"/>
        <end position="332"/>
    </location>
</feature>
<evidence type="ECO:0000256" key="1">
    <source>
        <dbReference type="ARBA" id="ARBA00004651"/>
    </source>
</evidence>
<proteinExistence type="predicted"/>
<keyword evidence="4 6" id="KW-1133">Transmembrane helix</keyword>
<evidence type="ECO:0000256" key="2">
    <source>
        <dbReference type="ARBA" id="ARBA00022475"/>
    </source>
</evidence>
<feature type="transmembrane region" description="Helical" evidence="6">
    <location>
        <begin position="370"/>
        <end position="390"/>
    </location>
</feature>
<dbReference type="Pfam" id="PF12698">
    <property type="entry name" value="ABC2_membrane_3"/>
    <property type="match status" value="1"/>
</dbReference>
<evidence type="ECO:0000313" key="8">
    <source>
        <dbReference type="EMBL" id="MBP1045558.1"/>
    </source>
</evidence>
<feature type="transmembrane region" description="Helical" evidence="6">
    <location>
        <begin position="180"/>
        <end position="205"/>
    </location>
</feature>
<feature type="transmembrane region" description="Helical" evidence="6">
    <location>
        <begin position="226"/>
        <end position="252"/>
    </location>
</feature>
<evidence type="ECO:0000259" key="7">
    <source>
        <dbReference type="Pfam" id="PF12698"/>
    </source>
</evidence>
<dbReference type="InterPro" id="IPR013525">
    <property type="entry name" value="ABC2_TM"/>
</dbReference>
<sequence length="419" mass="45693">MNKFWVIARDVYKKNIKSVSFLIMILAPFLLMGVMYAAITFSGGFSGPDKIAIVSDDAALVEQLSQVEMDDFEFKSAASQEEAEKQLKNGDIEAFLVLDTENSDIKGTLYSESTLGSTTDLTIQQLLNGIQSSINAGKLNLTADQVASLQQPASFEKSKVNFDQDGKMTTGVDNTAIQSVISFALTIVLWIIIITYASIIAQEIASEKGTRIMEVILSSTRAQTHFYGKLTGVILVAFTQILIYAVGAVVAYNQFKNLDIVKEFLTSFSLDMILGSFLWFTLAFIVLGIFVYSVLAALCGSLVSKPEDTPKAVQPIIYLAMIGYFIGLSLGAADPQNIIIKITSYVPLISSFIMPIRLATETASIAEGMISLAVLLIFGILLTLFSAKLYKSNVLVYSEGGMLKSLRQSISILRNEKKA</sequence>
<comment type="subcellular location">
    <subcellularLocation>
        <location evidence="1">Cell membrane</location>
        <topology evidence="1">Multi-pass membrane protein</topology>
    </subcellularLocation>
</comment>
<dbReference type="Proteomes" id="UP000673375">
    <property type="component" value="Unassembled WGS sequence"/>
</dbReference>
<dbReference type="EMBL" id="JAEDXU010000002">
    <property type="protein sequence ID" value="MBP1045558.1"/>
    <property type="molecule type" value="Genomic_DNA"/>
</dbReference>
<organism evidence="8 9">
    <name type="scientific">Enterococcus larvae</name>
    <dbReference type="NCBI Taxonomy" id="2794352"/>
    <lineage>
        <taxon>Bacteria</taxon>
        <taxon>Bacillati</taxon>
        <taxon>Bacillota</taxon>
        <taxon>Bacilli</taxon>
        <taxon>Lactobacillales</taxon>
        <taxon>Enterococcaceae</taxon>
        <taxon>Enterococcus</taxon>
    </lineage>
</organism>
<evidence type="ECO:0000256" key="6">
    <source>
        <dbReference type="SAM" id="Phobius"/>
    </source>
</evidence>
<evidence type="ECO:0000313" key="9">
    <source>
        <dbReference type="Proteomes" id="UP000673375"/>
    </source>
</evidence>
<evidence type="ECO:0000256" key="5">
    <source>
        <dbReference type="ARBA" id="ARBA00023136"/>
    </source>
</evidence>
<dbReference type="InterPro" id="IPR051449">
    <property type="entry name" value="ABC-2_transporter_component"/>
</dbReference>
<dbReference type="PANTHER" id="PTHR30294">
    <property type="entry name" value="MEMBRANE COMPONENT OF ABC TRANSPORTER YHHJ-RELATED"/>
    <property type="match status" value="1"/>
</dbReference>
<feature type="transmembrane region" description="Helical" evidence="6">
    <location>
        <begin position="338"/>
        <end position="358"/>
    </location>
</feature>
<evidence type="ECO:0000256" key="3">
    <source>
        <dbReference type="ARBA" id="ARBA00022692"/>
    </source>
</evidence>
<feature type="transmembrane region" description="Helical" evidence="6">
    <location>
        <begin position="21"/>
        <end position="39"/>
    </location>
</feature>
<keyword evidence="3 6" id="KW-0812">Transmembrane</keyword>
<dbReference type="PANTHER" id="PTHR30294:SF29">
    <property type="entry name" value="MULTIDRUG ABC TRANSPORTER PERMEASE YBHS-RELATED"/>
    <property type="match status" value="1"/>
</dbReference>